<evidence type="ECO:0008006" key="5">
    <source>
        <dbReference type="Google" id="ProtNLM"/>
    </source>
</evidence>
<gene>
    <name evidence="3" type="ORF">BDV98DRAFT_553201</name>
</gene>
<keyword evidence="2" id="KW-0472">Membrane</keyword>
<evidence type="ECO:0000256" key="2">
    <source>
        <dbReference type="SAM" id="Phobius"/>
    </source>
</evidence>
<dbReference type="Proteomes" id="UP000305067">
    <property type="component" value="Unassembled WGS sequence"/>
</dbReference>
<feature type="region of interest" description="Disordered" evidence="1">
    <location>
        <begin position="1"/>
        <end position="31"/>
    </location>
</feature>
<dbReference type="AlphaFoldDB" id="A0A5C3QIA7"/>
<feature type="transmembrane region" description="Helical" evidence="2">
    <location>
        <begin position="99"/>
        <end position="120"/>
    </location>
</feature>
<keyword evidence="2" id="KW-1133">Transmembrane helix</keyword>
<organism evidence="3 4">
    <name type="scientific">Pterulicium gracile</name>
    <dbReference type="NCBI Taxonomy" id="1884261"/>
    <lineage>
        <taxon>Eukaryota</taxon>
        <taxon>Fungi</taxon>
        <taxon>Dikarya</taxon>
        <taxon>Basidiomycota</taxon>
        <taxon>Agaricomycotina</taxon>
        <taxon>Agaricomycetes</taxon>
        <taxon>Agaricomycetidae</taxon>
        <taxon>Agaricales</taxon>
        <taxon>Pleurotineae</taxon>
        <taxon>Pterulaceae</taxon>
        <taxon>Pterulicium</taxon>
    </lineage>
</organism>
<feature type="compositionally biased region" description="Polar residues" evidence="1">
    <location>
        <begin position="1"/>
        <end position="14"/>
    </location>
</feature>
<evidence type="ECO:0000313" key="4">
    <source>
        <dbReference type="Proteomes" id="UP000305067"/>
    </source>
</evidence>
<sequence length="281" mass="29997">MTHSMATSLPTHNGNGCAAENGSTVQQPQSRMKRTQSYFSEEITLAWGDAVLILMCFITGLLDSAAFNVWSCFVSMQTGNTVYVGLGISGQPASQPLRWIKSLTAILSFMSGAFLFSRFSRQFQSPLQRLPVISSLFIQASLCLLSAGLVRSGFIPPDAGDLLPDNYIVLLPLSLLAMQAAGQIVLSKALGHHELSTVVLTSLYADLLIDANVFVPSFRKNAPRNRRVAGALMLIAGAGVGGYLTRGGSVEVALWVAGGTKVGMVLAFVGWRRGEGVVRLS</sequence>
<evidence type="ECO:0000313" key="3">
    <source>
        <dbReference type="EMBL" id="TFK98063.1"/>
    </source>
</evidence>
<feature type="transmembrane region" description="Helical" evidence="2">
    <location>
        <begin position="132"/>
        <end position="155"/>
    </location>
</feature>
<reference evidence="3 4" key="1">
    <citation type="journal article" date="2019" name="Nat. Ecol. Evol.">
        <title>Megaphylogeny resolves global patterns of mushroom evolution.</title>
        <authorList>
            <person name="Varga T."/>
            <person name="Krizsan K."/>
            <person name="Foldi C."/>
            <person name="Dima B."/>
            <person name="Sanchez-Garcia M."/>
            <person name="Sanchez-Ramirez S."/>
            <person name="Szollosi G.J."/>
            <person name="Szarkandi J.G."/>
            <person name="Papp V."/>
            <person name="Albert L."/>
            <person name="Andreopoulos W."/>
            <person name="Angelini C."/>
            <person name="Antonin V."/>
            <person name="Barry K.W."/>
            <person name="Bougher N.L."/>
            <person name="Buchanan P."/>
            <person name="Buyck B."/>
            <person name="Bense V."/>
            <person name="Catcheside P."/>
            <person name="Chovatia M."/>
            <person name="Cooper J."/>
            <person name="Damon W."/>
            <person name="Desjardin D."/>
            <person name="Finy P."/>
            <person name="Geml J."/>
            <person name="Haridas S."/>
            <person name="Hughes K."/>
            <person name="Justo A."/>
            <person name="Karasinski D."/>
            <person name="Kautmanova I."/>
            <person name="Kiss B."/>
            <person name="Kocsube S."/>
            <person name="Kotiranta H."/>
            <person name="LaButti K.M."/>
            <person name="Lechner B.E."/>
            <person name="Liimatainen K."/>
            <person name="Lipzen A."/>
            <person name="Lukacs Z."/>
            <person name="Mihaltcheva S."/>
            <person name="Morgado L.N."/>
            <person name="Niskanen T."/>
            <person name="Noordeloos M.E."/>
            <person name="Ohm R.A."/>
            <person name="Ortiz-Santana B."/>
            <person name="Ovrebo C."/>
            <person name="Racz N."/>
            <person name="Riley R."/>
            <person name="Savchenko A."/>
            <person name="Shiryaev A."/>
            <person name="Soop K."/>
            <person name="Spirin V."/>
            <person name="Szebenyi C."/>
            <person name="Tomsovsky M."/>
            <person name="Tulloss R.E."/>
            <person name="Uehling J."/>
            <person name="Grigoriev I.V."/>
            <person name="Vagvolgyi C."/>
            <person name="Papp T."/>
            <person name="Martin F.M."/>
            <person name="Miettinen O."/>
            <person name="Hibbett D.S."/>
            <person name="Nagy L.G."/>
        </authorList>
    </citation>
    <scope>NUCLEOTIDE SEQUENCE [LARGE SCALE GENOMIC DNA]</scope>
    <source>
        <strain evidence="3 4">CBS 309.79</strain>
    </source>
</reference>
<accession>A0A5C3QIA7</accession>
<dbReference type="OrthoDB" id="5288586at2759"/>
<dbReference type="STRING" id="1884261.A0A5C3QIA7"/>
<feature type="transmembrane region" description="Helical" evidence="2">
    <location>
        <begin position="228"/>
        <end position="246"/>
    </location>
</feature>
<protein>
    <recommendedName>
        <fullName evidence="5">DUF1275 domain protein</fullName>
    </recommendedName>
</protein>
<dbReference type="Pfam" id="PF06912">
    <property type="entry name" value="DUF1275"/>
    <property type="match status" value="1"/>
</dbReference>
<dbReference type="PANTHER" id="PTHR37488:SF2">
    <property type="entry name" value="DUF1275 DOMAIN-CONTAINING PROTEIN"/>
    <property type="match status" value="1"/>
</dbReference>
<keyword evidence="4" id="KW-1185">Reference proteome</keyword>
<proteinExistence type="predicted"/>
<feature type="transmembrane region" description="Helical" evidence="2">
    <location>
        <begin position="167"/>
        <end position="186"/>
    </location>
</feature>
<dbReference type="PANTHER" id="PTHR37488">
    <property type="entry name" value="DUF1275 DOMAIN-CONTAINING PROTEIN"/>
    <property type="match status" value="1"/>
</dbReference>
<evidence type="ECO:0000256" key="1">
    <source>
        <dbReference type="SAM" id="MobiDB-lite"/>
    </source>
</evidence>
<feature type="compositionally biased region" description="Polar residues" evidence="1">
    <location>
        <begin position="21"/>
        <end position="31"/>
    </location>
</feature>
<dbReference type="EMBL" id="ML178842">
    <property type="protein sequence ID" value="TFK98063.1"/>
    <property type="molecule type" value="Genomic_DNA"/>
</dbReference>
<feature type="transmembrane region" description="Helical" evidence="2">
    <location>
        <begin position="252"/>
        <end position="271"/>
    </location>
</feature>
<name>A0A5C3QIA7_9AGAR</name>
<keyword evidence="2" id="KW-0812">Transmembrane</keyword>
<dbReference type="InterPro" id="IPR010699">
    <property type="entry name" value="DUF1275"/>
</dbReference>
<feature type="transmembrane region" description="Helical" evidence="2">
    <location>
        <begin position="43"/>
        <end position="62"/>
    </location>
</feature>